<comment type="caution">
    <text evidence="1">The sequence shown here is derived from an EMBL/GenBank/DDBJ whole genome shotgun (WGS) entry which is preliminary data.</text>
</comment>
<protein>
    <submittedName>
        <fullName evidence="1">Uncharacterized protein</fullName>
    </submittedName>
</protein>
<reference evidence="1 2" key="1">
    <citation type="journal article" date="2019" name="Commun. Biol.">
        <title>The bagworm genome reveals a unique fibroin gene that provides high tensile strength.</title>
        <authorList>
            <person name="Kono N."/>
            <person name="Nakamura H."/>
            <person name="Ohtoshi R."/>
            <person name="Tomita M."/>
            <person name="Numata K."/>
            <person name="Arakawa K."/>
        </authorList>
    </citation>
    <scope>NUCLEOTIDE SEQUENCE [LARGE SCALE GENOMIC DNA]</scope>
</reference>
<dbReference type="EMBL" id="BGZK01001266">
    <property type="protein sequence ID" value="GBP75893.1"/>
    <property type="molecule type" value="Genomic_DNA"/>
</dbReference>
<name>A0A4C1YLB3_EUMVA</name>
<sequence>MTCHSAKRGNYLFTDSSTLFTLVGHFLVSLYHGPYTVDVVFGRRRRTSLTQIVSQICANMSELVKRVINSGSFIMKDQPMVYQKRHFKSSIVRPTKPIRDDKAHQNKSPARNEMENVCLLSRISYVTNSTYIFYIAAHVEGNEYVTLTPSGVRVPLRDYSESKIPLSTMVRIALPNINLSNSFEENQLYQSPKSGILKVTFSIIHRVFSDFQKYLINGEVCRGSAPGQTAPAARFRERAFRRTAPLTARDGMRPKNKKRNIATFALLPRTSLWRVACDFILYVDHNLMLYLL</sequence>
<keyword evidence="2" id="KW-1185">Reference proteome</keyword>
<evidence type="ECO:0000313" key="1">
    <source>
        <dbReference type="EMBL" id="GBP75893.1"/>
    </source>
</evidence>
<evidence type="ECO:0000313" key="2">
    <source>
        <dbReference type="Proteomes" id="UP000299102"/>
    </source>
</evidence>
<gene>
    <name evidence="1" type="ORF">EVAR_11005_1</name>
</gene>
<proteinExistence type="predicted"/>
<dbReference type="AlphaFoldDB" id="A0A4C1YLB3"/>
<dbReference type="Proteomes" id="UP000299102">
    <property type="component" value="Unassembled WGS sequence"/>
</dbReference>
<organism evidence="1 2">
    <name type="scientific">Eumeta variegata</name>
    <name type="common">Bagworm moth</name>
    <name type="synonym">Eumeta japonica</name>
    <dbReference type="NCBI Taxonomy" id="151549"/>
    <lineage>
        <taxon>Eukaryota</taxon>
        <taxon>Metazoa</taxon>
        <taxon>Ecdysozoa</taxon>
        <taxon>Arthropoda</taxon>
        <taxon>Hexapoda</taxon>
        <taxon>Insecta</taxon>
        <taxon>Pterygota</taxon>
        <taxon>Neoptera</taxon>
        <taxon>Endopterygota</taxon>
        <taxon>Lepidoptera</taxon>
        <taxon>Glossata</taxon>
        <taxon>Ditrysia</taxon>
        <taxon>Tineoidea</taxon>
        <taxon>Psychidae</taxon>
        <taxon>Oiketicinae</taxon>
        <taxon>Eumeta</taxon>
    </lineage>
</organism>
<accession>A0A4C1YLB3</accession>